<dbReference type="Pfam" id="PF14257">
    <property type="entry name" value="DUF4349"/>
    <property type="match status" value="1"/>
</dbReference>
<keyword evidence="5" id="KW-1185">Reference proteome</keyword>
<evidence type="ECO:0000313" key="5">
    <source>
        <dbReference type="Proteomes" id="UP000612349"/>
    </source>
</evidence>
<organism evidence="4 5">
    <name type="scientific">Croceicoccus mobilis</name>
    <dbReference type="NCBI Taxonomy" id="1703339"/>
    <lineage>
        <taxon>Bacteria</taxon>
        <taxon>Pseudomonadati</taxon>
        <taxon>Pseudomonadota</taxon>
        <taxon>Alphaproteobacteria</taxon>
        <taxon>Sphingomonadales</taxon>
        <taxon>Erythrobacteraceae</taxon>
        <taxon>Croceicoccus</taxon>
    </lineage>
</organism>
<dbReference type="InterPro" id="IPR025645">
    <property type="entry name" value="DUF4349"/>
</dbReference>
<keyword evidence="2" id="KW-0732">Signal</keyword>
<keyword evidence="1" id="KW-1133">Transmembrane helix</keyword>
<feature type="chain" id="PRO_5037783041" description="DUF4349 domain-containing protein" evidence="2">
    <location>
        <begin position="21"/>
        <end position="299"/>
    </location>
</feature>
<keyword evidence="1" id="KW-0812">Transmembrane</keyword>
<evidence type="ECO:0000256" key="1">
    <source>
        <dbReference type="SAM" id="Phobius"/>
    </source>
</evidence>
<sequence length="299" mass="31277">MRQVALMTGMALALAGCGAADDGAQSETMAASIDAAAPTADRAESAADAGTSPIAVSLPQIAYVYDYGFRLASDAIAPLQMRHADLCEAQGPSICRIIDMRQHGMEGDYAGGSLTLSVAASRARAFGTQLSQMAEGSGGEQISSTISGEDLSKRIVDTEARLRARTVLRDRLLEVLQTRRGTVRELVEAERSVAQVNEEIDQAQSWLAEMKGHVAFSRVSITYSSGAPVSGGFTAPVRAALASISGILGVIVAGLITLATIALPLGLIGWLGWLTVRLLMRWRAASSAAKSHSSSVISD</sequence>
<gene>
    <name evidence="4" type="ORF">GCM10010990_24130</name>
</gene>
<keyword evidence="1" id="KW-0472">Membrane</keyword>
<feature type="signal peptide" evidence="2">
    <location>
        <begin position="1"/>
        <end position="20"/>
    </location>
</feature>
<name>A0A916Z318_9SPHN</name>
<dbReference type="AlphaFoldDB" id="A0A916Z318"/>
<dbReference type="Proteomes" id="UP000612349">
    <property type="component" value="Unassembled WGS sequence"/>
</dbReference>
<comment type="caution">
    <text evidence="4">The sequence shown here is derived from an EMBL/GenBank/DDBJ whole genome shotgun (WGS) entry which is preliminary data.</text>
</comment>
<feature type="transmembrane region" description="Helical" evidence="1">
    <location>
        <begin position="247"/>
        <end position="273"/>
    </location>
</feature>
<evidence type="ECO:0000313" key="4">
    <source>
        <dbReference type="EMBL" id="GGD73688.1"/>
    </source>
</evidence>
<dbReference type="OrthoDB" id="7448632at2"/>
<reference evidence="4" key="2">
    <citation type="submission" date="2020-09" db="EMBL/GenBank/DDBJ databases">
        <authorList>
            <person name="Sun Q."/>
            <person name="Zhou Y."/>
        </authorList>
    </citation>
    <scope>NUCLEOTIDE SEQUENCE</scope>
    <source>
        <strain evidence="4">CGMCC 1.15360</strain>
    </source>
</reference>
<evidence type="ECO:0000259" key="3">
    <source>
        <dbReference type="Pfam" id="PF14257"/>
    </source>
</evidence>
<proteinExistence type="predicted"/>
<dbReference type="PROSITE" id="PS51257">
    <property type="entry name" value="PROKAR_LIPOPROTEIN"/>
    <property type="match status" value="1"/>
</dbReference>
<reference evidence="4" key="1">
    <citation type="journal article" date="2014" name="Int. J. Syst. Evol. Microbiol.">
        <title>Complete genome sequence of Corynebacterium casei LMG S-19264T (=DSM 44701T), isolated from a smear-ripened cheese.</title>
        <authorList>
            <consortium name="US DOE Joint Genome Institute (JGI-PGF)"/>
            <person name="Walter F."/>
            <person name="Albersmeier A."/>
            <person name="Kalinowski J."/>
            <person name="Ruckert C."/>
        </authorList>
    </citation>
    <scope>NUCLEOTIDE SEQUENCE</scope>
    <source>
        <strain evidence="4">CGMCC 1.15360</strain>
    </source>
</reference>
<accession>A0A916Z318</accession>
<feature type="domain" description="DUF4349" evidence="3">
    <location>
        <begin position="64"/>
        <end position="276"/>
    </location>
</feature>
<evidence type="ECO:0000256" key="2">
    <source>
        <dbReference type="SAM" id="SignalP"/>
    </source>
</evidence>
<dbReference type="EMBL" id="BMIP01000005">
    <property type="protein sequence ID" value="GGD73688.1"/>
    <property type="molecule type" value="Genomic_DNA"/>
</dbReference>
<protein>
    <recommendedName>
        <fullName evidence="3">DUF4349 domain-containing protein</fullName>
    </recommendedName>
</protein>